<sequence length="134" mass="14943">MYEELQINQDKSILLHKQIDVMSDLHGGDDRISDLPEELLHSILLPTTADAARTSLLSRRWRRVWTSLPELSSLSGARRDPSQPCAADAVDAAYAAPTLHSLAISVETRRPIHARRPRQPVAAVRVAAPHRRES</sequence>
<dbReference type="SUPFAM" id="SSF81383">
    <property type="entry name" value="F-box domain"/>
    <property type="match status" value="1"/>
</dbReference>
<dbReference type="InterPro" id="IPR001810">
    <property type="entry name" value="F-box_dom"/>
</dbReference>
<evidence type="ECO:0000259" key="2">
    <source>
        <dbReference type="Pfam" id="PF00646"/>
    </source>
</evidence>
<organism evidence="3">
    <name type="scientific">Oryza glumipatula</name>
    <dbReference type="NCBI Taxonomy" id="40148"/>
    <lineage>
        <taxon>Eukaryota</taxon>
        <taxon>Viridiplantae</taxon>
        <taxon>Streptophyta</taxon>
        <taxon>Embryophyta</taxon>
        <taxon>Tracheophyta</taxon>
        <taxon>Spermatophyta</taxon>
        <taxon>Magnoliopsida</taxon>
        <taxon>Liliopsida</taxon>
        <taxon>Poales</taxon>
        <taxon>Poaceae</taxon>
        <taxon>BOP clade</taxon>
        <taxon>Oryzoideae</taxon>
        <taxon>Oryzeae</taxon>
        <taxon>Oryzinae</taxon>
        <taxon>Oryza</taxon>
    </lineage>
</organism>
<dbReference type="AlphaFoldDB" id="A0A0E0AL66"/>
<feature type="region of interest" description="Disordered" evidence="1">
    <location>
        <begin position="111"/>
        <end position="134"/>
    </location>
</feature>
<accession>A0A0E0AL66</accession>
<proteinExistence type="predicted"/>
<dbReference type="InterPro" id="IPR055312">
    <property type="entry name" value="FBL15-like"/>
</dbReference>
<evidence type="ECO:0000313" key="4">
    <source>
        <dbReference type="Proteomes" id="UP000026961"/>
    </source>
</evidence>
<dbReference type="Gramene" id="OGLUM07G17740.1">
    <property type="protein sequence ID" value="OGLUM07G17740.1"/>
    <property type="gene ID" value="OGLUM07G17740"/>
</dbReference>
<keyword evidence="4" id="KW-1185">Reference proteome</keyword>
<dbReference type="Proteomes" id="UP000026961">
    <property type="component" value="Chromosome 7"/>
</dbReference>
<dbReference type="InterPro" id="IPR036047">
    <property type="entry name" value="F-box-like_dom_sf"/>
</dbReference>
<dbReference type="Pfam" id="PF00646">
    <property type="entry name" value="F-box"/>
    <property type="match status" value="1"/>
</dbReference>
<dbReference type="PANTHER" id="PTHR34709:SF72">
    <property type="entry name" value="OS07G0130000 PROTEIN"/>
    <property type="match status" value="1"/>
</dbReference>
<evidence type="ECO:0000313" key="3">
    <source>
        <dbReference type="EnsemblPlants" id="OGLUM07G17740.1"/>
    </source>
</evidence>
<dbReference type="HOGENOM" id="CLU_171402_0_0_1"/>
<dbReference type="EnsemblPlants" id="OGLUM07G17740.1">
    <property type="protein sequence ID" value="OGLUM07G17740.1"/>
    <property type="gene ID" value="OGLUM07G17740"/>
</dbReference>
<dbReference type="PANTHER" id="PTHR34709">
    <property type="entry name" value="OS10G0396666 PROTEIN"/>
    <property type="match status" value="1"/>
</dbReference>
<name>A0A0E0AL66_9ORYZ</name>
<feature type="domain" description="F-box" evidence="2">
    <location>
        <begin position="32"/>
        <end position="69"/>
    </location>
</feature>
<reference evidence="3" key="1">
    <citation type="submission" date="2015-04" db="UniProtKB">
        <authorList>
            <consortium name="EnsemblPlants"/>
        </authorList>
    </citation>
    <scope>IDENTIFICATION</scope>
</reference>
<protein>
    <recommendedName>
        <fullName evidence="2">F-box domain-containing protein</fullName>
    </recommendedName>
</protein>
<evidence type="ECO:0000256" key="1">
    <source>
        <dbReference type="SAM" id="MobiDB-lite"/>
    </source>
</evidence>
<reference evidence="3" key="2">
    <citation type="submission" date="2018-05" db="EMBL/GenBank/DDBJ databases">
        <title>OgluRS3 (Oryza glumaepatula Reference Sequence Version 3).</title>
        <authorList>
            <person name="Zhang J."/>
            <person name="Kudrna D."/>
            <person name="Lee S."/>
            <person name="Talag J."/>
            <person name="Welchert J."/>
            <person name="Wing R.A."/>
        </authorList>
    </citation>
    <scope>NUCLEOTIDE SEQUENCE [LARGE SCALE GENOMIC DNA]</scope>
</reference>